<name>A0A078KYM0_9GAMM</name>
<reference evidence="1 2" key="1">
    <citation type="submission" date="2014-06" db="EMBL/GenBank/DDBJ databases">
        <authorList>
            <person name="Urmite Genomes Urmite Genomes"/>
        </authorList>
    </citation>
    <scope>NUCLEOTIDE SEQUENCE [LARGE SCALE GENOMIC DNA]</scope>
</reference>
<dbReference type="Proteomes" id="UP000044071">
    <property type="component" value="Unassembled WGS sequence"/>
</dbReference>
<gene>
    <name evidence="1" type="ORF">BN59_03803</name>
</gene>
<dbReference type="AlphaFoldDB" id="A0A078KYM0"/>
<proteinExistence type="predicted"/>
<sequence length="30" mass="3546">MPSTLSLIIKLIRLIDINSQLARIRFLLFF</sequence>
<evidence type="ECO:0000313" key="1">
    <source>
        <dbReference type="EMBL" id="CDZ79485.1"/>
    </source>
</evidence>
<dbReference type="EMBL" id="CCSB01000005">
    <property type="protein sequence ID" value="CDZ79485.1"/>
    <property type="molecule type" value="Genomic_DNA"/>
</dbReference>
<protein>
    <submittedName>
        <fullName evidence="1">Uncharacterized protein</fullName>
    </submittedName>
</protein>
<evidence type="ECO:0000313" key="2">
    <source>
        <dbReference type="Proteomes" id="UP000044071"/>
    </source>
</evidence>
<accession>A0A078KYM0</accession>
<organism evidence="1 2">
    <name type="scientific">Legionella massiliensis</name>
    <dbReference type="NCBI Taxonomy" id="1034943"/>
    <lineage>
        <taxon>Bacteria</taxon>
        <taxon>Pseudomonadati</taxon>
        <taxon>Pseudomonadota</taxon>
        <taxon>Gammaproteobacteria</taxon>
        <taxon>Legionellales</taxon>
        <taxon>Legionellaceae</taxon>
        <taxon>Legionella</taxon>
    </lineage>
</organism>
<keyword evidence="2" id="KW-1185">Reference proteome</keyword>